<feature type="domain" description="BAG" evidence="1">
    <location>
        <begin position="43"/>
        <end position="113"/>
    </location>
</feature>
<keyword evidence="3" id="KW-1185">Reference proteome</keyword>
<dbReference type="Proteomes" id="UP000708208">
    <property type="component" value="Unassembled WGS sequence"/>
</dbReference>
<dbReference type="OrthoDB" id="8293317at2759"/>
<organism evidence="2 3">
    <name type="scientific">Allacma fusca</name>
    <dbReference type="NCBI Taxonomy" id="39272"/>
    <lineage>
        <taxon>Eukaryota</taxon>
        <taxon>Metazoa</taxon>
        <taxon>Ecdysozoa</taxon>
        <taxon>Arthropoda</taxon>
        <taxon>Hexapoda</taxon>
        <taxon>Collembola</taxon>
        <taxon>Symphypleona</taxon>
        <taxon>Sminthuridae</taxon>
        <taxon>Allacma</taxon>
    </lineage>
</organism>
<sequence>MVDLEELINRDYLVIFRENLGDKPLSTETKPKPNEDITEMQMEDVREKLAKLQDEVQNFPKSESNEDREITYRRLSESCVKYSIALDRVNVIGREKVRNERKEMLMKIDGLSTQIVDKYEQKRAPEN</sequence>
<comment type="caution">
    <text evidence="2">The sequence shown here is derived from an EMBL/GenBank/DDBJ whole genome shotgun (WGS) entry which is preliminary data.</text>
</comment>
<dbReference type="InterPro" id="IPR003103">
    <property type="entry name" value="BAG_domain"/>
</dbReference>
<accession>A0A8J2PDI5</accession>
<evidence type="ECO:0000259" key="1">
    <source>
        <dbReference type="Pfam" id="PF02179"/>
    </source>
</evidence>
<dbReference type="Pfam" id="PF02179">
    <property type="entry name" value="BAG"/>
    <property type="match status" value="1"/>
</dbReference>
<dbReference type="GO" id="GO:0051087">
    <property type="term" value="F:protein-folding chaperone binding"/>
    <property type="evidence" value="ECO:0007669"/>
    <property type="project" value="InterPro"/>
</dbReference>
<reference evidence="2" key="1">
    <citation type="submission" date="2021-06" db="EMBL/GenBank/DDBJ databases">
        <authorList>
            <person name="Hodson N. C."/>
            <person name="Mongue J. A."/>
            <person name="Jaron S. K."/>
        </authorList>
    </citation>
    <scope>NUCLEOTIDE SEQUENCE</scope>
</reference>
<evidence type="ECO:0000313" key="2">
    <source>
        <dbReference type="EMBL" id="CAG7824892.1"/>
    </source>
</evidence>
<gene>
    <name evidence="2" type="ORF">AFUS01_LOCUS35027</name>
</gene>
<protein>
    <recommendedName>
        <fullName evidence="1">BAG domain-containing protein</fullName>
    </recommendedName>
</protein>
<dbReference type="AlphaFoldDB" id="A0A8J2PDI5"/>
<evidence type="ECO:0000313" key="3">
    <source>
        <dbReference type="Proteomes" id="UP000708208"/>
    </source>
</evidence>
<dbReference type="EMBL" id="CAJVCH010534347">
    <property type="protein sequence ID" value="CAG7824892.1"/>
    <property type="molecule type" value="Genomic_DNA"/>
</dbReference>
<name>A0A8J2PDI5_9HEXA</name>
<proteinExistence type="predicted"/>